<dbReference type="EMBL" id="HACG01015015">
    <property type="protein sequence ID" value="CEK61880.1"/>
    <property type="molecule type" value="Transcribed_RNA"/>
</dbReference>
<sequence>LAGLHEWTAKDLRRMELHILCKLGWCVTTVSYLDFLPLFALMCGLNLNVLCCDAVTSLAERCLSKQSTVLMQPSALALTLLHHVTAGELQSPLEFQALVHCNVQQ</sequence>
<protein>
    <submittedName>
        <fullName evidence="1">Uncharacterized protein</fullName>
    </submittedName>
</protein>
<gene>
    <name evidence="1" type="primary">ORF43557</name>
</gene>
<reference evidence="1" key="1">
    <citation type="submission" date="2014-12" db="EMBL/GenBank/DDBJ databases">
        <title>Insight into the proteome of Arion vulgaris.</title>
        <authorList>
            <person name="Aradska J."/>
            <person name="Bulat T."/>
            <person name="Smidak R."/>
            <person name="Sarate P."/>
            <person name="Gangsoo J."/>
            <person name="Sialana F."/>
            <person name="Bilban M."/>
            <person name="Lubec G."/>
        </authorList>
    </citation>
    <scope>NUCLEOTIDE SEQUENCE</scope>
    <source>
        <tissue evidence="1">Skin</tissue>
    </source>
</reference>
<proteinExistence type="predicted"/>
<feature type="non-terminal residue" evidence="1">
    <location>
        <position position="1"/>
    </location>
</feature>
<name>A0A0B6Z2H0_9EUPU</name>
<dbReference type="AlphaFoldDB" id="A0A0B6Z2H0"/>
<organism evidence="1">
    <name type="scientific">Arion vulgaris</name>
    <dbReference type="NCBI Taxonomy" id="1028688"/>
    <lineage>
        <taxon>Eukaryota</taxon>
        <taxon>Metazoa</taxon>
        <taxon>Spiralia</taxon>
        <taxon>Lophotrochozoa</taxon>
        <taxon>Mollusca</taxon>
        <taxon>Gastropoda</taxon>
        <taxon>Heterobranchia</taxon>
        <taxon>Euthyneura</taxon>
        <taxon>Panpulmonata</taxon>
        <taxon>Eupulmonata</taxon>
        <taxon>Stylommatophora</taxon>
        <taxon>Helicina</taxon>
        <taxon>Arionoidea</taxon>
        <taxon>Arionidae</taxon>
        <taxon>Arion</taxon>
    </lineage>
</organism>
<evidence type="ECO:0000313" key="1">
    <source>
        <dbReference type="EMBL" id="CEK61880.1"/>
    </source>
</evidence>
<feature type="non-terminal residue" evidence="1">
    <location>
        <position position="105"/>
    </location>
</feature>
<accession>A0A0B6Z2H0</accession>